<gene>
    <name evidence="1" type="ORF">LTR37_019877</name>
</gene>
<comment type="caution">
    <text evidence="1">The sequence shown here is derived from an EMBL/GenBank/DDBJ whole genome shotgun (WGS) entry which is preliminary data.</text>
</comment>
<evidence type="ECO:0000313" key="1">
    <source>
        <dbReference type="EMBL" id="KAK3686368.1"/>
    </source>
</evidence>
<organism evidence="1 2">
    <name type="scientific">Vermiconidia calcicola</name>
    <dbReference type="NCBI Taxonomy" id="1690605"/>
    <lineage>
        <taxon>Eukaryota</taxon>
        <taxon>Fungi</taxon>
        <taxon>Dikarya</taxon>
        <taxon>Ascomycota</taxon>
        <taxon>Pezizomycotina</taxon>
        <taxon>Dothideomycetes</taxon>
        <taxon>Dothideomycetidae</taxon>
        <taxon>Mycosphaerellales</taxon>
        <taxon>Extremaceae</taxon>
        <taxon>Vermiconidia</taxon>
    </lineage>
</organism>
<dbReference type="Proteomes" id="UP001281147">
    <property type="component" value="Unassembled WGS sequence"/>
</dbReference>
<name>A0ACC3MCV7_9PEZI</name>
<evidence type="ECO:0000313" key="2">
    <source>
        <dbReference type="Proteomes" id="UP001281147"/>
    </source>
</evidence>
<protein>
    <submittedName>
        <fullName evidence="1">Uncharacterized protein</fullName>
    </submittedName>
</protein>
<keyword evidence="2" id="KW-1185">Reference proteome</keyword>
<dbReference type="EMBL" id="JAUTXU010000323">
    <property type="protein sequence ID" value="KAK3686368.1"/>
    <property type="molecule type" value="Genomic_DNA"/>
</dbReference>
<sequence>MDNLDFNHADAHFEFGAGFGSSDPRSHSYPPFVSSSSNTAWPPLSFETLEHGDSMSQQNQHEYKAYMGSGSSQQQQQPHSPHSSRPSSNHANQPMNLQTSGLDAEYTSLLPNNWHFQLQQAAQHHQQYQQHQQHQQHFNNAMNMNTYHTGSFGNLQASPVDFLPTTTSDGYAVNAGMDTSFMTMAGPMESMNALVFPLNDYQNDMTFPMALNNAALQQHALNQQASESAQSSMAGSSPTGTLYEVQSVSDNEWSMINYHNPNPNPNRHSIESFGTVSNPSQNLHIRTNSDSSDSDGPHSADLSGSYEQIAPWPLQSPHDFHGSDYLDAQYIQQQTHGLPIPAQPRHSPPASLVVSPTTGAAPSFRSSGSSSTSPSSSGPTSPPLRRRKSPLENKTTKAVIKKTSHSTRKDATAEKKVGRRRGPLRPDQRQQAHEIRKLRACLRCKFLKKTCDKGEPCGGCRPSHARLWQVPCTRMDIKDIGYFMKDWKADYERHISLGFSVGNIKGFSTVEHTLYITHGYGHYLPINAREVFVRDDKCFGIDWVESIHESPREFEINTAKLSAGMEGVSTTLLSEYLDRHLDQGFESFVDEYFEGTAFLTEILKTAYRYYQKEKTPSVRKALKLVLAYNLTLHVTMVEGLSDEERFLGKIEDDGSRFFGKTVAPVMINFQIKCALADMWRELQKDILEELSTLYTSVYSGDKLKNWPTIFMLAAILLAIWEEMQFDCHYRVPDEKAVNKFCDEMETTPVGVIVGLFQAISTKLPGLQEWDTRKHHHLLGSNPAVCDALTEVKGHVNKYEKYLKERSAAKFDRDDFDCLSNKFLSKLVIRAN</sequence>
<proteinExistence type="predicted"/>
<reference evidence="1" key="1">
    <citation type="submission" date="2023-07" db="EMBL/GenBank/DDBJ databases">
        <title>Black Yeasts Isolated from many extreme environments.</title>
        <authorList>
            <person name="Coleine C."/>
            <person name="Stajich J.E."/>
            <person name="Selbmann L."/>
        </authorList>
    </citation>
    <scope>NUCLEOTIDE SEQUENCE</scope>
    <source>
        <strain evidence="1">CCFEE 5714</strain>
    </source>
</reference>
<accession>A0ACC3MCV7</accession>